<accession>E4RZ82</accession>
<dbReference type="InterPro" id="IPR003593">
    <property type="entry name" value="AAA+_ATPase"/>
</dbReference>
<sequence length="223" mass="25415">MVYTAHPIPYIDIPMNFLQADSIQKSFGNRKVLSDVHIQCNEGEIVGLLGRNGSGKSTLMKILHGSLQADQKYIKVNNEVLLTTEQLSQQIAYLPQDPFIPLHLKCKQIFPYIDEAYLNPTLLQQEDLKIKNLPGGLLRCLEIYFVLSRPCPYLLLDEPFTGCSPILIEELQQKILHASRQKKGIILSDHLYKEVQKITQRNYLMKEGILKESSNLDGYAPTF</sequence>
<dbReference type="PANTHER" id="PTHR42939">
    <property type="entry name" value="ABC TRANSPORTER ATP-BINDING PROTEIN ALBC-RELATED"/>
    <property type="match status" value="1"/>
</dbReference>
<protein>
    <submittedName>
        <fullName evidence="5">ABC transporter related protein</fullName>
    </submittedName>
</protein>
<name>E4RZ82_LEAB4</name>
<reference key="1">
    <citation type="submission" date="2010-11" db="EMBL/GenBank/DDBJ databases">
        <title>The complete genome of Leadbetterella byssophila DSM 17132.</title>
        <authorList>
            <consortium name="US DOE Joint Genome Institute (JGI-PGF)"/>
            <person name="Lucas S."/>
            <person name="Copeland A."/>
            <person name="Lapidus A."/>
            <person name="Glavina del Rio T."/>
            <person name="Dalin E."/>
            <person name="Tice H."/>
            <person name="Bruce D."/>
            <person name="Goodwin L."/>
            <person name="Pitluck S."/>
            <person name="Kyrpides N."/>
            <person name="Mavromatis K."/>
            <person name="Ivanova N."/>
            <person name="Teshima H."/>
            <person name="Brettin T."/>
            <person name="Detter J.C."/>
            <person name="Han C."/>
            <person name="Tapia R."/>
            <person name="Land M."/>
            <person name="Hauser L."/>
            <person name="Markowitz V."/>
            <person name="Cheng J.-F."/>
            <person name="Hugenholtz P."/>
            <person name="Woyke T."/>
            <person name="Wu D."/>
            <person name="Tindall B."/>
            <person name="Pomrenke H.G."/>
            <person name="Brambilla E."/>
            <person name="Klenk H.-P."/>
            <person name="Eisen J.A."/>
        </authorList>
    </citation>
    <scope>NUCLEOTIDE SEQUENCE [LARGE SCALE GENOMIC DNA]</scope>
    <source>
        <strain>DSM 17132</strain>
    </source>
</reference>
<dbReference type="Gene3D" id="3.40.50.300">
    <property type="entry name" value="P-loop containing nucleotide triphosphate hydrolases"/>
    <property type="match status" value="1"/>
</dbReference>
<organism evidence="5 6">
    <name type="scientific">Leadbetterella byssophila (strain DSM 17132 / JCM 16389 / KACC 11308 / NBRC 106382 / 4M15)</name>
    <dbReference type="NCBI Taxonomy" id="649349"/>
    <lineage>
        <taxon>Bacteria</taxon>
        <taxon>Pseudomonadati</taxon>
        <taxon>Bacteroidota</taxon>
        <taxon>Cytophagia</taxon>
        <taxon>Cytophagales</taxon>
        <taxon>Leadbetterellaceae</taxon>
        <taxon>Leadbetterella</taxon>
    </lineage>
</organism>
<dbReference type="PANTHER" id="PTHR42939:SF1">
    <property type="entry name" value="ABC TRANSPORTER ATP-BINDING PROTEIN ALBC-RELATED"/>
    <property type="match status" value="1"/>
</dbReference>
<dbReference type="STRING" id="649349.Lbys_3552"/>
<dbReference type="Proteomes" id="UP000007435">
    <property type="component" value="Chromosome"/>
</dbReference>
<dbReference type="KEGG" id="lby:Lbys_3552"/>
<dbReference type="eggNOG" id="COG1137">
    <property type="taxonomic scope" value="Bacteria"/>
</dbReference>
<keyword evidence="3" id="KW-0067">ATP-binding</keyword>
<dbReference type="EMBL" id="CP002305">
    <property type="protein sequence ID" value="ADQ19200.1"/>
    <property type="molecule type" value="Genomic_DNA"/>
</dbReference>
<evidence type="ECO:0000256" key="3">
    <source>
        <dbReference type="ARBA" id="ARBA00022840"/>
    </source>
</evidence>
<evidence type="ECO:0000259" key="4">
    <source>
        <dbReference type="PROSITE" id="PS50893"/>
    </source>
</evidence>
<dbReference type="PROSITE" id="PS50893">
    <property type="entry name" value="ABC_TRANSPORTER_2"/>
    <property type="match status" value="1"/>
</dbReference>
<dbReference type="SMART" id="SM00382">
    <property type="entry name" value="AAA"/>
    <property type="match status" value="1"/>
</dbReference>
<dbReference type="SUPFAM" id="SSF52540">
    <property type="entry name" value="P-loop containing nucleoside triphosphate hydrolases"/>
    <property type="match status" value="1"/>
</dbReference>
<dbReference type="AlphaFoldDB" id="E4RZ82"/>
<dbReference type="InterPro" id="IPR051782">
    <property type="entry name" value="ABC_Transporter_VariousFunc"/>
</dbReference>
<keyword evidence="2" id="KW-0547">Nucleotide-binding</keyword>
<keyword evidence="6" id="KW-1185">Reference proteome</keyword>
<proteinExistence type="predicted"/>
<dbReference type="HOGENOM" id="CLU_000604_1_2_10"/>
<evidence type="ECO:0000313" key="5">
    <source>
        <dbReference type="EMBL" id="ADQ19200.1"/>
    </source>
</evidence>
<evidence type="ECO:0000313" key="6">
    <source>
        <dbReference type="Proteomes" id="UP000007435"/>
    </source>
</evidence>
<dbReference type="Pfam" id="PF00005">
    <property type="entry name" value="ABC_tran"/>
    <property type="match status" value="1"/>
</dbReference>
<keyword evidence="1" id="KW-0813">Transport</keyword>
<gene>
    <name evidence="5" type="ordered locus">Lbys_3552</name>
</gene>
<dbReference type="GO" id="GO:0005524">
    <property type="term" value="F:ATP binding"/>
    <property type="evidence" value="ECO:0007669"/>
    <property type="project" value="UniProtKB-KW"/>
</dbReference>
<dbReference type="GO" id="GO:0016887">
    <property type="term" value="F:ATP hydrolysis activity"/>
    <property type="evidence" value="ECO:0007669"/>
    <property type="project" value="InterPro"/>
</dbReference>
<reference evidence="5 6" key="2">
    <citation type="journal article" date="2011" name="Stand. Genomic Sci.">
        <title>Complete genome sequence of Leadbetterella byssophila type strain (4M15).</title>
        <authorList>
            <person name="Abt B."/>
            <person name="Teshima H."/>
            <person name="Lucas S."/>
            <person name="Lapidus A."/>
            <person name="Del Rio T.G."/>
            <person name="Nolan M."/>
            <person name="Tice H."/>
            <person name="Cheng J.F."/>
            <person name="Pitluck S."/>
            <person name="Liolios K."/>
            <person name="Pagani I."/>
            <person name="Ivanova N."/>
            <person name="Mavromatis K."/>
            <person name="Pati A."/>
            <person name="Tapia R."/>
            <person name="Han C."/>
            <person name="Goodwin L."/>
            <person name="Chen A."/>
            <person name="Palaniappan K."/>
            <person name="Land M."/>
            <person name="Hauser L."/>
            <person name="Chang Y.J."/>
            <person name="Jeffries C.D."/>
            <person name="Rohde M."/>
            <person name="Goker M."/>
            <person name="Tindall B.J."/>
            <person name="Detter J.C."/>
            <person name="Woyke T."/>
            <person name="Bristow J."/>
            <person name="Eisen J.A."/>
            <person name="Markowitz V."/>
            <person name="Hugenholtz P."/>
            <person name="Klenk H.P."/>
            <person name="Kyrpides N.C."/>
        </authorList>
    </citation>
    <scope>NUCLEOTIDE SEQUENCE [LARGE SCALE GENOMIC DNA]</scope>
    <source>
        <strain evidence="6">DSM 17132 / JCM 16389 / KACC 11308 / NBRC 106382 / 4M15</strain>
    </source>
</reference>
<feature type="domain" description="ABC transporter" evidence="4">
    <location>
        <begin position="18"/>
        <end position="223"/>
    </location>
</feature>
<dbReference type="InterPro" id="IPR003439">
    <property type="entry name" value="ABC_transporter-like_ATP-bd"/>
</dbReference>
<dbReference type="InterPro" id="IPR027417">
    <property type="entry name" value="P-loop_NTPase"/>
</dbReference>
<evidence type="ECO:0000256" key="2">
    <source>
        <dbReference type="ARBA" id="ARBA00022741"/>
    </source>
</evidence>
<evidence type="ECO:0000256" key="1">
    <source>
        <dbReference type="ARBA" id="ARBA00022448"/>
    </source>
</evidence>